<evidence type="ECO:0000256" key="5">
    <source>
        <dbReference type="ARBA" id="ARBA00022605"/>
    </source>
</evidence>
<sequence>MKIKVCGVTREKDIVNLLEANIDLLGFNFISESPRYIDYRWALRMSKKYNLDEKFVCLLKNTDKNIFNTILSEAPNTTFQIYGKLYEEYFEQKLLIPLSVTTLKQNHNKHLFNINKHKYLVDNMEGGLGGTGNKFDWTKLSDTNLNEVMIAGGIGLSDIKNLINMNVWGVDLNSKLETKPGIKDERLIMKLGKISGK</sequence>
<accession>A0A520N099</accession>
<dbReference type="SUPFAM" id="SSF51366">
    <property type="entry name" value="Ribulose-phoshate binding barrel"/>
    <property type="match status" value="1"/>
</dbReference>
<evidence type="ECO:0000256" key="8">
    <source>
        <dbReference type="ARBA" id="ARBA00023235"/>
    </source>
</evidence>
<feature type="domain" description="N-(5'phosphoribosyl) anthranilate isomerase (PRAI)" evidence="10">
    <location>
        <begin position="4"/>
        <end position="191"/>
    </location>
</feature>
<dbReference type="HAMAP" id="MF_00135">
    <property type="entry name" value="PRAI"/>
    <property type="match status" value="1"/>
</dbReference>
<comment type="catalytic activity">
    <reaction evidence="1 9">
        <text>N-(5-phospho-beta-D-ribosyl)anthranilate = 1-(2-carboxyphenylamino)-1-deoxy-D-ribulose 5-phosphate</text>
        <dbReference type="Rhea" id="RHEA:21540"/>
        <dbReference type="ChEBI" id="CHEBI:18277"/>
        <dbReference type="ChEBI" id="CHEBI:58613"/>
        <dbReference type="EC" id="5.3.1.24"/>
    </reaction>
</comment>
<dbReference type="PANTHER" id="PTHR42894">
    <property type="entry name" value="N-(5'-PHOSPHORIBOSYL)ANTHRANILATE ISOMERASE"/>
    <property type="match status" value="1"/>
</dbReference>
<dbReference type="Gene3D" id="3.20.20.70">
    <property type="entry name" value="Aldolase class I"/>
    <property type="match status" value="1"/>
</dbReference>
<keyword evidence="5 9" id="KW-0028">Amino-acid biosynthesis</keyword>
<dbReference type="GO" id="GO:0000162">
    <property type="term" value="P:L-tryptophan biosynthetic process"/>
    <property type="evidence" value="ECO:0007669"/>
    <property type="project" value="UniProtKB-UniRule"/>
</dbReference>
<keyword evidence="7 9" id="KW-0057">Aromatic amino acid biosynthesis</keyword>
<comment type="similarity">
    <text evidence="9">Belongs to the TrpF family.</text>
</comment>
<dbReference type="AlphaFoldDB" id="A0A520N099"/>
<evidence type="ECO:0000313" key="12">
    <source>
        <dbReference type="Proteomes" id="UP000315825"/>
    </source>
</evidence>
<dbReference type="InterPro" id="IPR011060">
    <property type="entry name" value="RibuloseP-bd_barrel"/>
</dbReference>
<reference evidence="11 12" key="1">
    <citation type="submission" date="2019-02" db="EMBL/GenBank/DDBJ databases">
        <title>Prokaryotic population dynamics and viral predation in marine succession experiment using metagenomics: the confinement effect.</title>
        <authorList>
            <person name="Haro-Moreno J.M."/>
            <person name="Rodriguez-Valera F."/>
            <person name="Lopez-Perez M."/>
        </authorList>
    </citation>
    <scope>NUCLEOTIDE SEQUENCE [LARGE SCALE GENOMIC DNA]</scope>
    <source>
        <strain evidence="11">MED-G159</strain>
    </source>
</reference>
<gene>
    <name evidence="9" type="primary">trpF</name>
    <name evidence="11" type="ORF">EVA92_01755</name>
</gene>
<dbReference type="PANTHER" id="PTHR42894:SF1">
    <property type="entry name" value="N-(5'-PHOSPHORIBOSYL)ANTHRANILATE ISOMERASE"/>
    <property type="match status" value="1"/>
</dbReference>
<keyword evidence="6 9" id="KW-0822">Tryptophan biosynthesis</keyword>
<evidence type="ECO:0000256" key="7">
    <source>
        <dbReference type="ARBA" id="ARBA00023141"/>
    </source>
</evidence>
<dbReference type="Proteomes" id="UP000315825">
    <property type="component" value="Unassembled WGS sequence"/>
</dbReference>
<dbReference type="UniPathway" id="UPA00035">
    <property type="reaction ID" value="UER00042"/>
</dbReference>
<comment type="pathway">
    <text evidence="2 9">Amino-acid biosynthesis; L-tryptophan biosynthesis; L-tryptophan from chorismate: step 3/5.</text>
</comment>
<dbReference type="EMBL" id="SHBE01000002">
    <property type="protein sequence ID" value="RZO26898.1"/>
    <property type="molecule type" value="Genomic_DNA"/>
</dbReference>
<evidence type="ECO:0000256" key="9">
    <source>
        <dbReference type="HAMAP-Rule" id="MF_00135"/>
    </source>
</evidence>
<evidence type="ECO:0000256" key="3">
    <source>
        <dbReference type="ARBA" id="ARBA00012572"/>
    </source>
</evidence>
<evidence type="ECO:0000259" key="10">
    <source>
        <dbReference type="Pfam" id="PF00697"/>
    </source>
</evidence>
<dbReference type="Pfam" id="PF00697">
    <property type="entry name" value="PRAI"/>
    <property type="match status" value="1"/>
</dbReference>
<proteinExistence type="inferred from homology"/>
<evidence type="ECO:0000256" key="6">
    <source>
        <dbReference type="ARBA" id="ARBA00022822"/>
    </source>
</evidence>
<evidence type="ECO:0000313" key="11">
    <source>
        <dbReference type="EMBL" id="RZO26898.1"/>
    </source>
</evidence>
<dbReference type="GO" id="GO:0004640">
    <property type="term" value="F:phosphoribosylanthranilate isomerase activity"/>
    <property type="evidence" value="ECO:0007669"/>
    <property type="project" value="UniProtKB-UniRule"/>
</dbReference>
<name>A0A520N099_9GAMM</name>
<dbReference type="InterPro" id="IPR013785">
    <property type="entry name" value="Aldolase_TIM"/>
</dbReference>
<dbReference type="CDD" id="cd00405">
    <property type="entry name" value="PRAI"/>
    <property type="match status" value="1"/>
</dbReference>
<protein>
    <recommendedName>
        <fullName evidence="4 9">N-(5'-phosphoribosyl)anthranilate isomerase</fullName>
        <shortName evidence="9">PRAI</shortName>
        <ecNumber evidence="3 9">5.3.1.24</ecNumber>
    </recommendedName>
</protein>
<evidence type="ECO:0000256" key="2">
    <source>
        <dbReference type="ARBA" id="ARBA00004664"/>
    </source>
</evidence>
<dbReference type="InterPro" id="IPR001240">
    <property type="entry name" value="PRAI_dom"/>
</dbReference>
<evidence type="ECO:0000256" key="1">
    <source>
        <dbReference type="ARBA" id="ARBA00001164"/>
    </source>
</evidence>
<organism evidence="11 12">
    <name type="scientific">SAR86 cluster bacterium</name>
    <dbReference type="NCBI Taxonomy" id="2030880"/>
    <lineage>
        <taxon>Bacteria</taxon>
        <taxon>Pseudomonadati</taxon>
        <taxon>Pseudomonadota</taxon>
        <taxon>Gammaproteobacteria</taxon>
        <taxon>SAR86 cluster</taxon>
    </lineage>
</organism>
<keyword evidence="8 9" id="KW-0413">Isomerase</keyword>
<comment type="caution">
    <text evidence="11">The sequence shown here is derived from an EMBL/GenBank/DDBJ whole genome shotgun (WGS) entry which is preliminary data.</text>
</comment>
<evidence type="ECO:0000256" key="4">
    <source>
        <dbReference type="ARBA" id="ARBA00022272"/>
    </source>
</evidence>
<dbReference type="InterPro" id="IPR044643">
    <property type="entry name" value="TrpF_fam"/>
</dbReference>
<dbReference type="EC" id="5.3.1.24" evidence="3 9"/>